<dbReference type="WBParaSite" id="nRc.2.0.1.t09863-RA">
    <property type="protein sequence ID" value="nRc.2.0.1.t09863-RA"/>
    <property type="gene ID" value="nRc.2.0.1.g09863"/>
</dbReference>
<accession>A0A915I6U6</accession>
<feature type="transmembrane region" description="Helical" evidence="1">
    <location>
        <begin position="238"/>
        <end position="265"/>
    </location>
</feature>
<name>A0A915I6U6_ROMCU</name>
<keyword evidence="1" id="KW-0812">Transmembrane</keyword>
<dbReference type="Proteomes" id="UP000887565">
    <property type="component" value="Unplaced"/>
</dbReference>
<organism evidence="2 3">
    <name type="scientific">Romanomermis culicivorax</name>
    <name type="common">Nematode worm</name>
    <dbReference type="NCBI Taxonomy" id="13658"/>
    <lineage>
        <taxon>Eukaryota</taxon>
        <taxon>Metazoa</taxon>
        <taxon>Ecdysozoa</taxon>
        <taxon>Nematoda</taxon>
        <taxon>Enoplea</taxon>
        <taxon>Dorylaimia</taxon>
        <taxon>Mermithida</taxon>
        <taxon>Mermithoidea</taxon>
        <taxon>Mermithidae</taxon>
        <taxon>Romanomermis</taxon>
    </lineage>
</organism>
<keyword evidence="2" id="KW-1185">Reference proteome</keyword>
<proteinExistence type="predicted"/>
<keyword evidence="1" id="KW-1133">Transmembrane helix</keyword>
<evidence type="ECO:0000313" key="3">
    <source>
        <dbReference type="WBParaSite" id="nRc.2.0.1.t09863-RA"/>
    </source>
</evidence>
<reference evidence="3" key="1">
    <citation type="submission" date="2022-11" db="UniProtKB">
        <authorList>
            <consortium name="WormBaseParasite"/>
        </authorList>
    </citation>
    <scope>IDENTIFICATION</scope>
</reference>
<keyword evidence="1" id="KW-0472">Membrane</keyword>
<evidence type="ECO:0000256" key="1">
    <source>
        <dbReference type="SAM" id="Phobius"/>
    </source>
</evidence>
<sequence>DKSSWYIASKTCEDGSNRISKVSDDESILTDMKHANEICPDKKSAVYVGFLYNRSSEKWIRTESHNKIKKTIVMERWYRAVSLFSKDRTTGAARRRALKYDRAFKLYSFILQHLTYIATMHLGVSQISFDEESISKAFVRCSYILNGKLFAVDCDNVKSKVQYVLCERRQHRCGYFDNVVRDCRSRSRSNLKFKCKAIKTTVKKNCRADFSKLRFICPIDNSTKADCFTFLQQGARTWALVALGVVGLAILAMGSMACCFVFSAFSGLKNVKAALPGLEGTDAVQFKKSVEILKPLTNDV</sequence>
<dbReference type="AlphaFoldDB" id="A0A915I6U6"/>
<evidence type="ECO:0000313" key="2">
    <source>
        <dbReference type="Proteomes" id="UP000887565"/>
    </source>
</evidence>
<protein>
    <submittedName>
        <fullName evidence="3">Uncharacterized protein</fullName>
    </submittedName>
</protein>